<sequence>MRTVVLKIKLYAPWVHSLKEKRMVVKSLITKLRSKFNVSASEVDEQDTHQTIVIGIASIAANSSQGDSIIDNILDFVESNTEAEIVSVHREFI</sequence>
<dbReference type="InterPro" id="IPR007546">
    <property type="entry name" value="DUF503"/>
</dbReference>
<dbReference type="OrthoDB" id="9809023at2"/>
<dbReference type="Gene3D" id="3.30.70.1120">
    <property type="entry name" value="TT1725-like"/>
    <property type="match status" value="1"/>
</dbReference>
<dbReference type="KEGG" id="ccel:CCDG5_0616"/>
<dbReference type="STRING" id="29343.CCDG5_0616"/>
<dbReference type="EMBL" id="LM995447">
    <property type="protein sequence ID" value="CDZ23747.1"/>
    <property type="molecule type" value="Genomic_DNA"/>
</dbReference>
<keyword evidence="2" id="KW-1185">Reference proteome</keyword>
<organism evidence="1 2">
    <name type="scientific">[Clostridium] cellulosi</name>
    <dbReference type="NCBI Taxonomy" id="29343"/>
    <lineage>
        <taxon>Bacteria</taxon>
        <taxon>Bacillati</taxon>
        <taxon>Bacillota</taxon>
        <taxon>Clostridia</taxon>
        <taxon>Eubacteriales</taxon>
        <taxon>Oscillospiraceae</taxon>
        <taxon>Oscillospiraceae incertae sedis</taxon>
    </lineage>
</organism>
<proteinExistence type="predicted"/>
<dbReference type="PANTHER" id="PTHR36441">
    <property type="entry name" value="HYPOTHETICAL CYTOSOLIC PROTEIN"/>
    <property type="match status" value="1"/>
</dbReference>
<dbReference type="PATRIC" id="fig|29343.3.peg.640"/>
<dbReference type="Proteomes" id="UP000032431">
    <property type="component" value="Chromosome I"/>
</dbReference>
<protein>
    <recommendedName>
        <fullName evidence="3">DUF503 domain-containing protein</fullName>
    </recommendedName>
</protein>
<evidence type="ECO:0000313" key="2">
    <source>
        <dbReference type="Proteomes" id="UP000032431"/>
    </source>
</evidence>
<evidence type="ECO:0008006" key="3">
    <source>
        <dbReference type="Google" id="ProtNLM"/>
    </source>
</evidence>
<evidence type="ECO:0000313" key="1">
    <source>
        <dbReference type="EMBL" id="CDZ23747.1"/>
    </source>
</evidence>
<dbReference type="InterPro" id="IPR036746">
    <property type="entry name" value="TT1725-like_sf"/>
</dbReference>
<dbReference type="Pfam" id="PF04456">
    <property type="entry name" value="DUF503"/>
    <property type="match status" value="1"/>
</dbReference>
<reference evidence="2" key="1">
    <citation type="submission" date="2014-07" db="EMBL/GenBank/DDBJ databases">
        <authorList>
            <person name="Wibberg D."/>
        </authorList>
    </citation>
    <scope>NUCLEOTIDE SEQUENCE [LARGE SCALE GENOMIC DNA]</scope>
    <source>
        <strain evidence="2">DG5</strain>
    </source>
</reference>
<name>A0A078KMI2_9FIRM</name>
<dbReference type="AlphaFoldDB" id="A0A078KMI2"/>
<dbReference type="SUPFAM" id="SSF103007">
    <property type="entry name" value="Hypothetical protein TT1725"/>
    <property type="match status" value="1"/>
</dbReference>
<dbReference type="PANTHER" id="PTHR36441:SF1">
    <property type="entry name" value="DUF503 DOMAIN-CONTAINING PROTEIN"/>
    <property type="match status" value="1"/>
</dbReference>
<gene>
    <name evidence="1" type="ORF">CCDG5_0616</name>
</gene>
<accession>A0A078KMI2</accession>
<dbReference type="HOGENOM" id="CLU_149981_4_0_9"/>